<dbReference type="SUPFAM" id="SSF48726">
    <property type="entry name" value="Immunoglobulin"/>
    <property type="match status" value="2"/>
</dbReference>
<dbReference type="InterPro" id="IPR003598">
    <property type="entry name" value="Ig_sub2"/>
</dbReference>
<keyword evidence="4" id="KW-1003">Cell membrane</keyword>
<keyword evidence="13" id="KW-0675">Receptor</keyword>
<evidence type="ECO:0000256" key="2">
    <source>
        <dbReference type="ARBA" id="ARBA00010504"/>
    </source>
</evidence>
<dbReference type="InterPro" id="IPR003599">
    <property type="entry name" value="Ig_sub"/>
</dbReference>
<evidence type="ECO:0000256" key="3">
    <source>
        <dbReference type="ARBA" id="ARBA00013064"/>
    </source>
</evidence>
<evidence type="ECO:0000256" key="12">
    <source>
        <dbReference type="ARBA" id="ARBA00023157"/>
    </source>
</evidence>
<dbReference type="PANTHER" id="PTHR12231:SF253">
    <property type="entry name" value="DPR-INTERACTING PROTEIN ETA, ISOFORM B-RELATED"/>
    <property type="match status" value="1"/>
</dbReference>
<evidence type="ECO:0000256" key="17">
    <source>
        <dbReference type="ARBA" id="ARBA00051722"/>
    </source>
</evidence>
<dbReference type="SMART" id="SM00409">
    <property type="entry name" value="IG"/>
    <property type="match status" value="1"/>
</dbReference>
<keyword evidence="7" id="KW-0677">Repeat</keyword>
<evidence type="ECO:0000259" key="20">
    <source>
        <dbReference type="PROSITE" id="PS50835"/>
    </source>
</evidence>
<dbReference type="STRING" id="299467.A0A443SAV1"/>
<accession>A0A443SAV1</accession>
<evidence type="ECO:0000313" key="21">
    <source>
        <dbReference type="EMBL" id="RWS24642.1"/>
    </source>
</evidence>
<keyword evidence="8" id="KW-0378">Hydrolase</keyword>
<evidence type="ECO:0000313" key="22">
    <source>
        <dbReference type="Proteomes" id="UP000288716"/>
    </source>
</evidence>
<organism evidence="21 22">
    <name type="scientific">Leptotrombidium deliense</name>
    <dbReference type="NCBI Taxonomy" id="299467"/>
    <lineage>
        <taxon>Eukaryota</taxon>
        <taxon>Metazoa</taxon>
        <taxon>Ecdysozoa</taxon>
        <taxon>Arthropoda</taxon>
        <taxon>Chelicerata</taxon>
        <taxon>Arachnida</taxon>
        <taxon>Acari</taxon>
        <taxon>Acariformes</taxon>
        <taxon>Trombidiformes</taxon>
        <taxon>Prostigmata</taxon>
        <taxon>Anystina</taxon>
        <taxon>Parasitengona</taxon>
        <taxon>Trombiculoidea</taxon>
        <taxon>Trombiculidae</taxon>
        <taxon>Leptotrombidium</taxon>
    </lineage>
</organism>
<dbReference type="SMART" id="SM00408">
    <property type="entry name" value="IGc2"/>
    <property type="match status" value="1"/>
</dbReference>
<reference evidence="21 22" key="1">
    <citation type="journal article" date="2018" name="Gigascience">
        <title>Genomes of trombidid mites reveal novel predicted allergens and laterally-transferred genes associated with secondary metabolism.</title>
        <authorList>
            <person name="Dong X."/>
            <person name="Chaisiri K."/>
            <person name="Xia D."/>
            <person name="Armstrong S.D."/>
            <person name="Fang Y."/>
            <person name="Donnelly M.J."/>
            <person name="Kadowaki T."/>
            <person name="McGarry J.W."/>
            <person name="Darby A.C."/>
            <person name="Makepeace B.L."/>
        </authorList>
    </citation>
    <scope>NUCLEOTIDE SEQUENCE [LARGE SCALE GENOMIC DNA]</scope>
    <source>
        <strain evidence="21">UoL-UT</strain>
    </source>
</reference>
<dbReference type="Gene3D" id="2.60.40.10">
    <property type="entry name" value="Immunoglobulins"/>
    <property type="match status" value="2"/>
</dbReference>
<keyword evidence="11 19" id="KW-0472">Membrane</keyword>
<comment type="similarity">
    <text evidence="2">Belongs to the protein-tyrosine phosphatase family. Receptor class 2A subfamily.</text>
</comment>
<feature type="region of interest" description="Disordered" evidence="18">
    <location>
        <begin position="279"/>
        <end position="298"/>
    </location>
</feature>
<evidence type="ECO:0000256" key="6">
    <source>
        <dbReference type="ARBA" id="ARBA00022729"/>
    </source>
</evidence>
<evidence type="ECO:0000256" key="7">
    <source>
        <dbReference type="ARBA" id="ARBA00022737"/>
    </source>
</evidence>
<comment type="subcellular location">
    <subcellularLocation>
        <location evidence="1">Cell membrane</location>
    </subcellularLocation>
    <subcellularLocation>
        <location evidence="16">Endomembrane system</location>
        <topology evidence="16">Single-pass membrane protein</topology>
    </subcellularLocation>
</comment>
<dbReference type="VEuPathDB" id="VectorBase:LDEU007399"/>
<proteinExistence type="inferred from homology"/>
<dbReference type="InterPro" id="IPR007110">
    <property type="entry name" value="Ig-like_dom"/>
</dbReference>
<dbReference type="InterPro" id="IPR051170">
    <property type="entry name" value="Neural/epithelial_adhesion"/>
</dbReference>
<evidence type="ECO:0000256" key="13">
    <source>
        <dbReference type="ARBA" id="ARBA00023170"/>
    </source>
</evidence>
<dbReference type="EC" id="3.1.3.48" evidence="3"/>
<dbReference type="Proteomes" id="UP000288716">
    <property type="component" value="Unassembled WGS sequence"/>
</dbReference>
<feature type="domain" description="Ig-like" evidence="20">
    <location>
        <begin position="53"/>
        <end position="141"/>
    </location>
</feature>
<evidence type="ECO:0000256" key="14">
    <source>
        <dbReference type="ARBA" id="ARBA00023180"/>
    </source>
</evidence>
<dbReference type="Pfam" id="PF13927">
    <property type="entry name" value="Ig_3"/>
    <property type="match status" value="1"/>
</dbReference>
<dbReference type="GO" id="GO:0005886">
    <property type="term" value="C:plasma membrane"/>
    <property type="evidence" value="ECO:0007669"/>
    <property type="project" value="UniProtKB-SubCell"/>
</dbReference>
<name>A0A443SAV1_9ACAR</name>
<keyword evidence="12" id="KW-1015">Disulfide bond</keyword>
<feature type="transmembrane region" description="Helical" evidence="19">
    <location>
        <begin position="172"/>
        <end position="193"/>
    </location>
</feature>
<evidence type="ECO:0000256" key="19">
    <source>
        <dbReference type="SAM" id="Phobius"/>
    </source>
</evidence>
<sequence>MLTKTKDTDEEKIQELTIVDLVKSDTAVYQCNASNEYSYVFKDFFLNVLLLPPDFIVRPDREIKAKPGSDVTLKCSAHGAPKPTIKWYELPSHNLIESDDRKYVLKNGYLTIYNLTGDDSKRYKCEARNRFGMVDYESKVIVEEIKNESGIIVAPTGMGIRDGTQPFAKTDWFIGMICAIALVIILAILVCIVKRNRGGNYSVHEKEAALRKDFDREDGGFDEYSKPIYPTSGAPVGSRTSLTSSLKHGDDRDADSMTDYGEDDSSKFGEDGSFIGLYGPNNQRKQSGQSSTGVATFV</sequence>
<evidence type="ECO:0000256" key="5">
    <source>
        <dbReference type="ARBA" id="ARBA00022692"/>
    </source>
</evidence>
<keyword evidence="5 19" id="KW-0812">Transmembrane</keyword>
<keyword evidence="15" id="KW-0393">Immunoglobulin domain</keyword>
<feature type="compositionally biased region" description="Polar residues" evidence="18">
    <location>
        <begin position="280"/>
        <end position="298"/>
    </location>
</feature>
<evidence type="ECO:0000256" key="16">
    <source>
        <dbReference type="ARBA" id="ARBA00037847"/>
    </source>
</evidence>
<dbReference type="PROSITE" id="PS50835">
    <property type="entry name" value="IG_LIKE"/>
    <property type="match status" value="1"/>
</dbReference>
<evidence type="ECO:0000256" key="9">
    <source>
        <dbReference type="ARBA" id="ARBA00022912"/>
    </source>
</evidence>
<evidence type="ECO:0000256" key="1">
    <source>
        <dbReference type="ARBA" id="ARBA00004236"/>
    </source>
</evidence>
<keyword evidence="10 19" id="KW-1133">Transmembrane helix</keyword>
<keyword evidence="6" id="KW-0732">Signal</keyword>
<dbReference type="InterPro" id="IPR026966">
    <property type="entry name" value="Neurofascin/L1/NrCAM_C"/>
</dbReference>
<dbReference type="PANTHER" id="PTHR12231">
    <property type="entry name" value="CTX-RELATED TYPE I TRANSMEMBRANE PROTEIN"/>
    <property type="match status" value="1"/>
</dbReference>
<gene>
    <name evidence="21" type="ORF">B4U80_06646</name>
</gene>
<comment type="catalytic activity">
    <reaction evidence="17">
        <text>O-phospho-L-tyrosyl-[protein] + H2O = L-tyrosyl-[protein] + phosphate</text>
        <dbReference type="Rhea" id="RHEA:10684"/>
        <dbReference type="Rhea" id="RHEA-COMP:10136"/>
        <dbReference type="Rhea" id="RHEA-COMP:20101"/>
        <dbReference type="ChEBI" id="CHEBI:15377"/>
        <dbReference type="ChEBI" id="CHEBI:43474"/>
        <dbReference type="ChEBI" id="CHEBI:46858"/>
        <dbReference type="ChEBI" id="CHEBI:61978"/>
        <dbReference type="EC" id="3.1.3.48"/>
    </reaction>
</comment>
<evidence type="ECO:0000256" key="11">
    <source>
        <dbReference type="ARBA" id="ARBA00023136"/>
    </source>
</evidence>
<keyword evidence="9" id="KW-0904">Protein phosphatase</keyword>
<dbReference type="EMBL" id="NCKV01004622">
    <property type="protein sequence ID" value="RWS24642.1"/>
    <property type="molecule type" value="Genomic_DNA"/>
</dbReference>
<evidence type="ECO:0000256" key="15">
    <source>
        <dbReference type="ARBA" id="ARBA00023319"/>
    </source>
</evidence>
<evidence type="ECO:0000256" key="8">
    <source>
        <dbReference type="ARBA" id="ARBA00022801"/>
    </source>
</evidence>
<dbReference type="Pfam" id="PF13882">
    <property type="entry name" value="Bravo_FIGEY"/>
    <property type="match status" value="1"/>
</dbReference>
<evidence type="ECO:0000256" key="10">
    <source>
        <dbReference type="ARBA" id="ARBA00022989"/>
    </source>
</evidence>
<evidence type="ECO:0000256" key="18">
    <source>
        <dbReference type="SAM" id="MobiDB-lite"/>
    </source>
</evidence>
<dbReference type="GO" id="GO:0004725">
    <property type="term" value="F:protein tyrosine phosphatase activity"/>
    <property type="evidence" value="ECO:0007669"/>
    <property type="project" value="UniProtKB-EC"/>
</dbReference>
<feature type="region of interest" description="Disordered" evidence="18">
    <location>
        <begin position="221"/>
        <end position="267"/>
    </location>
</feature>
<dbReference type="AlphaFoldDB" id="A0A443SAV1"/>
<dbReference type="FunFam" id="2.60.40.10:FF:000010">
    <property type="entry name" value="receptor-type tyrosine-protein phosphatase delta isoform X1"/>
    <property type="match status" value="1"/>
</dbReference>
<protein>
    <recommendedName>
        <fullName evidence="3">protein-tyrosine-phosphatase</fullName>
        <ecNumber evidence="3">3.1.3.48</ecNumber>
    </recommendedName>
</protein>
<keyword evidence="22" id="KW-1185">Reference proteome</keyword>
<keyword evidence="14" id="KW-0325">Glycoprotein</keyword>
<evidence type="ECO:0000256" key="4">
    <source>
        <dbReference type="ARBA" id="ARBA00022475"/>
    </source>
</evidence>
<dbReference type="InterPro" id="IPR036179">
    <property type="entry name" value="Ig-like_dom_sf"/>
</dbReference>
<comment type="caution">
    <text evidence="21">The sequence shown here is derived from an EMBL/GenBank/DDBJ whole genome shotgun (WGS) entry which is preliminary data.</text>
</comment>
<dbReference type="InterPro" id="IPR013783">
    <property type="entry name" value="Ig-like_fold"/>
</dbReference>
<dbReference type="OrthoDB" id="10020351at2759"/>